<dbReference type="Proteomes" id="UP000444960">
    <property type="component" value="Unassembled WGS sequence"/>
</dbReference>
<gene>
    <name evidence="1" type="ORF">nbrc107696_34610</name>
</gene>
<dbReference type="EMBL" id="BJOV01000005">
    <property type="protein sequence ID" value="GEE03015.1"/>
    <property type="molecule type" value="Genomic_DNA"/>
</dbReference>
<evidence type="ECO:0008006" key="3">
    <source>
        <dbReference type="Google" id="ProtNLM"/>
    </source>
</evidence>
<name>A0A7I9VCD2_9ACTN</name>
<comment type="caution">
    <text evidence="1">The sequence shown here is derived from an EMBL/GenBank/DDBJ whole genome shotgun (WGS) entry which is preliminary data.</text>
</comment>
<proteinExistence type="predicted"/>
<organism evidence="1 2">
    <name type="scientific">Gordonia spumicola</name>
    <dbReference type="NCBI Taxonomy" id="589161"/>
    <lineage>
        <taxon>Bacteria</taxon>
        <taxon>Bacillati</taxon>
        <taxon>Actinomycetota</taxon>
        <taxon>Actinomycetes</taxon>
        <taxon>Mycobacteriales</taxon>
        <taxon>Gordoniaceae</taxon>
        <taxon>Gordonia</taxon>
    </lineage>
</organism>
<dbReference type="InterPro" id="IPR029058">
    <property type="entry name" value="AB_hydrolase_fold"/>
</dbReference>
<evidence type="ECO:0000313" key="1">
    <source>
        <dbReference type="EMBL" id="GEE03015.1"/>
    </source>
</evidence>
<accession>A0A7I9VCD2</accession>
<protein>
    <recommendedName>
        <fullName evidence="3">Alpha/beta hydrolase</fullName>
    </recommendedName>
</protein>
<evidence type="ECO:0000313" key="2">
    <source>
        <dbReference type="Proteomes" id="UP000444960"/>
    </source>
</evidence>
<dbReference type="Gene3D" id="3.40.50.1820">
    <property type="entry name" value="alpha/beta hydrolase"/>
    <property type="match status" value="1"/>
</dbReference>
<keyword evidence="2" id="KW-1185">Reference proteome</keyword>
<dbReference type="AlphaFoldDB" id="A0A7I9VCD2"/>
<dbReference type="SUPFAM" id="SSF53474">
    <property type="entry name" value="alpha/beta-Hydrolases"/>
    <property type="match status" value="1"/>
</dbReference>
<reference evidence="2" key="1">
    <citation type="submission" date="2019-06" db="EMBL/GenBank/DDBJ databases">
        <title>Gordonia isolated from sludge of a wastewater treatment plant.</title>
        <authorList>
            <person name="Tamura T."/>
            <person name="Aoyama K."/>
            <person name="Kang Y."/>
            <person name="Saito S."/>
            <person name="Akiyama N."/>
            <person name="Yazawa K."/>
            <person name="Gonoi T."/>
            <person name="Mikami Y."/>
        </authorList>
    </citation>
    <scope>NUCLEOTIDE SEQUENCE [LARGE SCALE GENOMIC DNA]</scope>
    <source>
        <strain evidence="2">NBRC 107696</strain>
    </source>
</reference>
<sequence length="96" mass="10528">MWTLQKTFGVSDPLSLMKRMRSLSLRSAYRDVTIPILAVNGDSDTLVSTQDTVDLAHHAPLGDLILYPDDDHCAMGHYDEVAADSTGFLAHHLGCD</sequence>